<dbReference type="EMBL" id="LR797375">
    <property type="protein sequence ID" value="CAB4211372.1"/>
    <property type="molecule type" value="Genomic_DNA"/>
</dbReference>
<evidence type="ECO:0000313" key="1">
    <source>
        <dbReference type="EMBL" id="CAB4170253.1"/>
    </source>
</evidence>
<proteinExistence type="predicted"/>
<evidence type="ECO:0000313" key="3">
    <source>
        <dbReference type="EMBL" id="CAB4198333.1"/>
    </source>
</evidence>
<dbReference type="InterPro" id="IPR055631">
    <property type="entry name" value="DUF7207"/>
</dbReference>
<dbReference type="EMBL" id="LR798454">
    <property type="protein sequence ID" value="CAB5238390.1"/>
    <property type="molecule type" value="Genomic_DNA"/>
</dbReference>
<name>A0A6J5RLP6_9CAUD</name>
<reference evidence="3" key="1">
    <citation type="submission" date="2020-05" db="EMBL/GenBank/DDBJ databases">
        <authorList>
            <person name="Chiriac C."/>
            <person name="Salcher M."/>
            <person name="Ghai R."/>
            <person name="Kavagutti S V."/>
        </authorList>
    </citation>
    <scope>NUCLEOTIDE SEQUENCE</scope>
</reference>
<organism evidence="3">
    <name type="scientific">uncultured Caudovirales phage</name>
    <dbReference type="NCBI Taxonomy" id="2100421"/>
    <lineage>
        <taxon>Viruses</taxon>
        <taxon>Duplodnaviria</taxon>
        <taxon>Heunggongvirae</taxon>
        <taxon>Uroviricota</taxon>
        <taxon>Caudoviricetes</taxon>
        <taxon>Peduoviridae</taxon>
        <taxon>Maltschvirus</taxon>
        <taxon>Maltschvirus maltsch</taxon>
    </lineage>
</organism>
<sequence>MVSEKLNEGNFLVYAMHHYDNPQCHSLQEFEEDIKKFLYLKKLLSRYKNYDELRERLILNHIIVLYNIFGESATRMLFHKIDKSCWDVLVTFLVYLDRMPAELPEYSIILSDIVLDETIISTLRKI</sequence>
<accession>A0A6J5RLP6</accession>
<gene>
    <name evidence="2" type="ORF">UFOVP1066_47</name>
    <name evidence="3" type="ORF">UFOVP1315_68</name>
    <name evidence="4" type="ORF">UFOVP1421_29</name>
    <name evidence="5" type="ORF">UFOVP1525_39</name>
    <name evidence="1" type="ORF">UFOVP909_2</name>
</gene>
<evidence type="ECO:0000313" key="5">
    <source>
        <dbReference type="EMBL" id="CAB5238390.1"/>
    </source>
</evidence>
<dbReference type="EMBL" id="LR797019">
    <property type="protein sequence ID" value="CAB4181630.1"/>
    <property type="molecule type" value="Genomic_DNA"/>
</dbReference>
<dbReference type="EMBL" id="LR797272">
    <property type="protein sequence ID" value="CAB4198333.1"/>
    <property type="molecule type" value="Genomic_DNA"/>
</dbReference>
<evidence type="ECO:0000313" key="4">
    <source>
        <dbReference type="EMBL" id="CAB4211372.1"/>
    </source>
</evidence>
<protein>
    <submittedName>
        <fullName evidence="3">Uncharacterized protein</fullName>
    </submittedName>
</protein>
<evidence type="ECO:0000313" key="2">
    <source>
        <dbReference type="EMBL" id="CAB4181630.1"/>
    </source>
</evidence>
<dbReference type="EMBL" id="LR796861">
    <property type="protein sequence ID" value="CAB4170253.1"/>
    <property type="molecule type" value="Genomic_DNA"/>
</dbReference>
<dbReference type="Pfam" id="PF23837">
    <property type="entry name" value="DUF7207"/>
    <property type="match status" value="1"/>
</dbReference>